<dbReference type="InterPro" id="IPR009057">
    <property type="entry name" value="Homeodomain-like_sf"/>
</dbReference>
<dbReference type="OMA" id="MIVISAE"/>
<name>B8LVA3_TALSN</name>
<dbReference type="SUPFAM" id="SSF46689">
    <property type="entry name" value="Homeodomain-like"/>
    <property type="match status" value="1"/>
</dbReference>
<dbReference type="OrthoDB" id="4364657at2759"/>
<dbReference type="PhylomeDB" id="B8LVA3"/>
<dbReference type="GeneID" id="8102013"/>
<dbReference type="Gene3D" id="1.10.10.60">
    <property type="entry name" value="Homeodomain-like"/>
    <property type="match status" value="1"/>
</dbReference>
<dbReference type="HOGENOM" id="CLU_1428870_0_0_1"/>
<feature type="domain" description="HTH psq-type" evidence="1">
    <location>
        <begin position="16"/>
        <end position="59"/>
    </location>
</feature>
<dbReference type="GO" id="GO:0003677">
    <property type="term" value="F:DNA binding"/>
    <property type="evidence" value="ECO:0007669"/>
    <property type="project" value="InterPro"/>
</dbReference>
<protein>
    <recommendedName>
        <fullName evidence="1">HTH psq-type domain-containing protein</fullName>
    </recommendedName>
</protein>
<evidence type="ECO:0000313" key="3">
    <source>
        <dbReference type="Proteomes" id="UP000001745"/>
    </source>
</evidence>
<organism evidence="2 3">
    <name type="scientific">Talaromyces stipitatus (strain ATCC 10500 / CBS 375.48 / QM 6759 / NRRL 1006)</name>
    <name type="common">Penicillium stipitatum</name>
    <dbReference type="NCBI Taxonomy" id="441959"/>
    <lineage>
        <taxon>Eukaryota</taxon>
        <taxon>Fungi</taxon>
        <taxon>Dikarya</taxon>
        <taxon>Ascomycota</taxon>
        <taxon>Pezizomycotina</taxon>
        <taxon>Eurotiomycetes</taxon>
        <taxon>Eurotiomycetidae</taxon>
        <taxon>Eurotiales</taxon>
        <taxon>Trichocomaceae</taxon>
        <taxon>Talaromyces</taxon>
        <taxon>Talaromyces sect. Talaromyces</taxon>
    </lineage>
</organism>
<dbReference type="Proteomes" id="UP000001745">
    <property type="component" value="Unassembled WGS sequence"/>
</dbReference>
<dbReference type="RefSeq" id="XP_002340540.1">
    <property type="nucleotide sequence ID" value="XM_002340499.1"/>
</dbReference>
<dbReference type="AlphaFoldDB" id="B8LVA3"/>
<dbReference type="InterPro" id="IPR007889">
    <property type="entry name" value="HTH_Psq"/>
</dbReference>
<reference evidence="3" key="1">
    <citation type="journal article" date="2015" name="Genome Announc.">
        <title>Genome sequence of the AIDS-associated pathogen Penicillium marneffei (ATCC18224) and its near taxonomic relative Talaromyces stipitatus (ATCC10500).</title>
        <authorList>
            <person name="Nierman W.C."/>
            <person name="Fedorova-Abrams N.D."/>
            <person name="Andrianopoulos A."/>
        </authorList>
    </citation>
    <scope>NUCLEOTIDE SEQUENCE [LARGE SCALE GENOMIC DNA]</scope>
    <source>
        <strain evidence="3">ATCC 10500 / CBS 375.48 / QM 6759 / NRRL 1006</strain>
    </source>
</reference>
<dbReference type="VEuPathDB" id="FungiDB:TSTA_066060"/>
<sequence length="190" mass="21338">MPPIRKKDSKDLIEQEGRILLAISDFQNGKIPKIAQAARIYNIPRTTLRNRLHGIEQRMLVQAAISEYGILPEDIYNFDETGFAMGLCATAKVITGSDRYARPKLLQPGNREWVTAIEATNSTGWALPSFAATGLVPFNPDRVIQQLNIQLKTPTPPSKLIKQFTIILLTNTSKYTSIYTPVNYNNEAYK</sequence>
<keyword evidence="3" id="KW-1185">Reference proteome</keyword>
<dbReference type="InParanoid" id="B8LVA3"/>
<evidence type="ECO:0000313" key="2">
    <source>
        <dbReference type="EMBL" id="EED23153.1"/>
    </source>
</evidence>
<dbReference type="Pfam" id="PF05225">
    <property type="entry name" value="HTH_psq"/>
    <property type="match status" value="1"/>
</dbReference>
<proteinExistence type="predicted"/>
<accession>B8LVA3</accession>
<dbReference type="EMBL" id="EQ962652">
    <property type="protein sequence ID" value="EED23153.1"/>
    <property type="molecule type" value="Genomic_DNA"/>
</dbReference>
<evidence type="ECO:0000259" key="1">
    <source>
        <dbReference type="Pfam" id="PF05225"/>
    </source>
</evidence>
<gene>
    <name evidence="2" type="ORF">TSTA_066060</name>
</gene>